<name>A0A081BI72_9LACO</name>
<evidence type="ECO:0000313" key="2">
    <source>
        <dbReference type="Proteomes" id="UP000028700"/>
    </source>
</evidence>
<gene>
    <name evidence="1" type="ORF">LOSG293_110560</name>
</gene>
<protein>
    <submittedName>
        <fullName evidence="1">Uncharacterized protein</fullName>
    </submittedName>
</protein>
<evidence type="ECO:0000313" key="1">
    <source>
        <dbReference type="EMBL" id="GAK47740.1"/>
    </source>
</evidence>
<dbReference type="Proteomes" id="UP000028700">
    <property type="component" value="Unassembled WGS sequence"/>
</dbReference>
<accession>A0A081BI72</accession>
<dbReference type="EMBL" id="BBJM01000011">
    <property type="protein sequence ID" value="GAK47740.1"/>
    <property type="molecule type" value="Genomic_DNA"/>
</dbReference>
<dbReference type="RefSeq" id="WP_034527362.1">
    <property type="nucleotide sequence ID" value="NZ_BBAZ01000001.1"/>
</dbReference>
<keyword evidence="2" id="KW-1185">Reference proteome</keyword>
<reference evidence="1" key="1">
    <citation type="journal article" date="2014" name="Genome Announc.">
        <title>Draft Genome Sequence of Lactobacillus oryzae Strain SG293T.</title>
        <authorList>
            <person name="Tanizawa Y."/>
            <person name="Fujisawa T."/>
            <person name="Mochizuki T."/>
            <person name="Kaminuma E."/>
            <person name="Nakamura Y."/>
            <person name="Tohno M."/>
        </authorList>
    </citation>
    <scope>NUCLEOTIDE SEQUENCE [LARGE SCALE GENOMIC DNA]</scope>
    <source>
        <strain evidence="1">SG293</strain>
    </source>
</reference>
<dbReference type="Gene3D" id="1.10.10.60">
    <property type="entry name" value="Homeodomain-like"/>
    <property type="match status" value="1"/>
</dbReference>
<comment type="caution">
    <text evidence="1">The sequence shown here is derived from an EMBL/GenBank/DDBJ whole genome shotgun (WGS) entry which is preliminary data.</text>
</comment>
<organism evidence="1 2">
    <name type="scientific">Secundilactobacillus oryzae JCM 18671</name>
    <dbReference type="NCBI Taxonomy" id="1291743"/>
    <lineage>
        <taxon>Bacteria</taxon>
        <taxon>Bacillati</taxon>
        <taxon>Bacillota</taxon>
        <taxon>Bacilli</taxon>
        <taxon>Lactobacillales</taxon>
        <taxon>Lactobacillaceae</taxon>
        <taxon>Secundilactobacillus</taxon>
    </lineage>
</organism>
<dbReference type="AlphaFoldDB" id="A0A081BI72"/>
<sequence length="93" mass="10656">MNQAVLDKIQELENQYGSVAEAPAEKVKQLNKLANSVPRREDSIEHEQSLARVKELWEQGLSQKRIAKLTKHTHSTIHNMVEEIKQLEQEGKA</sequence>
<dbReference type="STRING" id="1291743.LOSG293_110560"/>
<proteinExistence type="predicted"/>